<comment type="caution">
    <text evidence="2">The sequence shown here is derived from an EMBL/GenBank/DDBJ whole genome shotgun (WGS) entry which is preliminary data.</text>
</comment>
<feature type="transmembrane region" description="Helical" evidence="1">
    <location>
        <begin position="32"/>
        <end position="52"/>
    </location>
</feature>
<name>A0A2T6AEF7_9FLAO</name>
<organism evidence="2 3">
    <name type="scientific">Christiangramia gaetbulicola</name>
    <dbReference type="NCBI Taxonomy" id="703340"/>
    <lineage>
        <taxon>Bacteria</taxon>
        <taxon>Pseudomonadati</taxon>
        <taxon>Bacteroidota</taxon>
        <taxon>Flavobacteriia</taxon>
        <taxon>Flavobacteriales</taxon>
        <taxon>Flavobacteriaceae</taxon>
        <taxon>Christiangramia</taxon>
    </lineage>
</organism>
<proteinExistence type="predicted"/>
<accession>A0A2T6AEF7</accession>
<evidence type="ECO:0000313" key="2">
    <source>
        <dbReference type="EMBL" id="PTX42203.1"/>
    </source>
</evidence>
<dbReference type="Proteomes" id="UP000244174">
    <property type="component" value="Unassembled WGS sequence"/>
</dbReference>
<gene>
    <name evidence="2" type="ORF">C8P64_2622</name>
</gene>
<keyword evidence="3" id="KW-1185">Reference proteome</keyword>
<evidence type="ECO:0000256" key="1">
    <source>
        <dbReference type="SAM" id="Phobius"/>
    </source>
</evidence>
<sequence>MKDIRVAYGVAILTVLLLFANLWNAYPNDFDLGFWLRTVANILILISMTISIRHNRRNKKES</sequence>
<keyword evidence="1" id="KW-0472">Membrane</keyword>
<dbReference type="AlphaFoldDB" id="A0A2T6AEF7"/>
<feature type="transmembrane region" description="Helical" evidence="1">
    <location>
        <begin position="7"/>
        <end position="26"/>
    </location>
</feature>
<evidence type="ECO:0000313" key="3">
    <source>
        <dbReference type="Proteomes" id="UP000244174"/>
    </source>
</evidence>
<keyword evidence="1" id="KW-0812">Transmembrane</keyword>
<reference evidence="2 3" key="1">
    <citation type="submission" date="2018-04" db="EMBL/GenBank/DDBJ databases">
        <title>Genomic Encyclopedia of Archaeal and Bacterial Type Strains, Phase II (KMG-II): from individual species to whole genera.</title>
        <authorList>
            <person name="Goeker M."/>
        </authorList>
    </citation>
    <scope>NUCLEOTIDE SEQUENCE [LARGE SCALE GENOMIC DNA]</scope>
    <source>
        <strain evidence="2 3">DSM 23082</strain>
    </source>
</reference>
<dbReference type="EMBL" id="QBKQ01000003">
    <property type="protein sequence ID" value="PTX42203.1"/>
    <property type="molecule type" value="Genomic_DNA"/>
</dbReference>
<keyword evidence="1" id="KW-1133">Transmembrane helix</keyword>
<protein>
    <submittedName>
        <fullName evidence="2">Uncharacterized protein</fullName>
    </submittedName>
</protein>